<dbReference type="Proteomes" id="UP001229251">
    <property type="component" value="Unassembled WGS sequence"/>
</dbReference>
<name>A0AAJ1V1K7_9LACT</name>
<gene>
    <name evidence="2" type="ORF">QP433_01340</name>
</gene>
<feature type="transmembrane region" description="Helical" evidence="1">
    <location>
        <begin position="7"/>
        <end position="24"/>
    </location>
</feature>
<feature type="transmembrane region" description="Helical" evidence="1">
    <location>
        <begin position="101"/>
        <end position="122"/>
    </location>
</feature>
<evidence type="ECO:0000313" key="3">
    <source>
        <dbReference type="Proteomes" id="UP001229251"/>
    </source>
</evidence>
<reference evidence="2" key="1">
    <citation type="submission" date="2023-05" db="EMBL/GenBank/DDBJ databases">
        <title>Cataloging the Phylogenetic Diversity of Human Bladder Bacteria.</title>
        <authorList>
            <person name="Du J."/>
        </authorList>
    </citation>
    <scope>NUCLEOTIDE SEQUENCE</scope>
    <source>
        <strain evidence="2">UMB1231</strain>
    </source>
</reference>
<dbReference type="Pfam" id="PF09946">
    <property type="entry name" value="DUF2178"/>
    <property type="match status" value="1"/>
</dbReference>
<dbReference type="RefSeq" id="WP_129752979.1">
    <property type="nucleotide sequence ID" value="NZ_CAUPDI010000016.1"/>
</dbReference>
<dbReference type="InterPro" id="IPR019235">
    <property type="entry name" value="DUF2178_TM"/>
</dbReference>
<keyword evidence="1" id="KW-0812">Transmembrane</keyword>
<feature type="transmembrane region" description="Helical" evidence="1">
    <location>
        <begin position="77"/>
        <end position="95"/>
    </location>
</feature>
<proteinExistence type="predicted"/>
<evidence type="ECO:0000256" key="1">
    <source>
        <dbReference type="SAM" id="Phobius"/>
    </source>
</evidence>
<organism evidence="2 3">
    <name type="scientific">Facklamia hominis</name>
    <dbReference type="NCBI Taxonomy" id="178214"/>
    <lineage>
        <taxon>Bacteria</taxon>
        <taxon>Bacillati</taxon>
        <taxon>Bacillota</taxon>
        <taxon>Bacilli</taxon>
        <taxon>Lactobacillales</taxon>
        <taxon>Aerococcaceae</taxon>
        <taxon>Facklamia</taxon>
    </lineage>
</organism>
<keyword evidence="1" id="KW-0472">Membrane</keyword>
<dbReference type="AlphaFoldDB" id="A0AAJ1V1K7"/>
<accession>A0AAJ1V1K7</accession>
<dbReference type="EMBL" id="JASOOE010000002">
    <property type="protein sequence ID" value="MDK7186620.1"/>
    <property type="molecule type" value="Genomic_DNA"/>
</dbReference>
<comment type="caution">
    <text evidence="2">The sequence shown here is derived from an EMBL/GenBank/DDBJ whole genome shotgun (WGS) entry which is preliminary data.</text>
</comment>
<evidence type="ECO:0000313" key="2">
    <source>
        <dbReference type="EMBL" id="MDK7186620.1"/>
    </source>
</evidence>
<feature type="transmembrane region" description="Helical" evidence="1">
    <location>
        <begin position="30"/>
        <end position="47"/>
    </location>
</feature>
<keyword evidence="1" id="KW-1133">Transmembrane helix</keyword>
<protein>
    <submittedName>
        <fullName evidence="2">DUF2178 domain-containing protein</fullName>
    </submittedName>
</protein>
<sequence>MNKDKIWYLGYLIGMVSLILLWVFRQDETMTILLTFVFSISVTIAYLKLRHIKQMKNDSHYRILVQDERNEKIRDKVNARMTLILMVLMGVVAVICLSMKAYLPAGLLVLAVVAYPLLSFFINQYYEKRY</sequence>